<evidence type="ECO:0000256" key="1">
    <source>
        <dbReference type="ARBA" id="ARBA00006525"/>
    </source>
</evidence>
<dbReference type="InterPro" id="IPR057666">
    <property type="entry name" value="DrpA_SLOG"/>
</dbReference>
<keyword evidence="3" id="KW-0614">Plasmid</keyword>
<dbReference type="InterPro" id="IPR003488">
    <property type="entry name" value="DprA"/>
</dbReference>
<organism evidence="3">
    <name type="scientific">Streptomyces althioticus</name>
    <dbReference type="NCBI Taxonomy" id="83380"/>
    <lineage>
        <taxon>Bacteria</taxon>
        <taxon>Bacillati</taxon>
        <taxon>Actinomycetota</taxon>
        <taxon>Actinomycetes</taxon>
        <taxon>Kitasatosporales</taxon>
        <taxon>Streptomycetaceae</taxon>
        <taxon>Streptomyces</taxon>
        <taxon>Streptomyces althioticus group</taxon>
    </lineage>
</organism>
<accession>A0ABZ1YI69</accession>
<geneLocation type="plasmid" evidence="3">
    <name>unnamed1</name>
</geneLocation>
<reference evidence="3" key="1">
    <citation type="submission" date="2022-10" db="EMBL/GenBank/DDBJ databases">
        <title>The complete genomes of actinobacterial strains from the NBC collection.</title>
        <authorList>
            <person name="Joergensen T.S."/>
            <person name="Alvarez Arevalo M."/>
            <person name="Sterndorff E.B."/>
            <person name="Faurdal D."/>
            <person name="Vuksanovic O."/>
            <person name="Mourched A.-S."/>
            <person name="Charusanti P."/>
            <person name="Shaw S."/>
            <person name="Blin K."/>
            <person name="Weber T."/>
        </authorList>
    </citation>
    <scope>NUCLEOTIDE SEQUENCE [LARGE SCALE GENOMIC DNA]</scope>
    <source>
        <strain evidence="3">NBC 01686</strain>
        <plasmid evidence="3">unnamed1</plasmid>
    </source>
</reference>
<dbReference type="Pfam" id="PF02481">
    <property type="entry name" value="DNA_processg_A"/>
    <property type="match status" value="1"/>
</dbReference>
<sequence>MGSTRDPKAVAAERLETIRQAVTHLENTDRRALLRQIARLGVRDHLRDPEALVSQLRSAMPNAPEFYGCWSVARSLLRVAQGAPRDERIARLSLAHVYGAGATAGLLKGQSAAAVVRGLCEISDQGGFGRQAFESIASFDGARLLARAEADGARFLVPDDVDWPETLRVLGEDAPLGLWVRGTASLAELAEKAVAVTGSRAASDYGKHVAGYLAGGLADQKVTVVSAIGQGADGAALMGALVRGEAAAPPIGVHAGGVAGSYGDGVLRQEQAILSAGGLIVSLCAPGVPLSSARANQRQRLMAALASAVVVVEAGLDSRAVSTPQVEGRPLLAVPGPITSSESAGTNTLIRDGAAQAVMSADDITAALARH</sequence>
<evidence type="ECO:0000313" key="3">
    <source>
        <dbReference type="EMBL" id="WUU58386.1"/>
    </source>
</evidence>
<evidence type="ECO:0000259" key="2">
    <source>
        <dbReference type="Pfam" id="PF02481"/>
    </source>
</evidence>
<feature type="domain" description="Smf/DprA SLOG" evidence="2">
    <location>
        <begin position="155"/>
        <end position="368"/>
    </location>
</feature>
<protein>
    <submittedName>
        <fullName evidence="3">DNA-protecting protein DprA</fullName>
    </submittedName>
</protein>
<dbReference type="PANTHER" id="PTHR43022:SF1">
    <property type="entry name" value="PROTEIN SMF"/>
    <property type="match status" value="1"/>
</dbReference>
<proteinExistence type="inferred from homology"/>
<dbReference type="SUPFAM" id="SSF102405">
    <property type="entry name" value="MCP/YpsA-like"/>
    <property type="match status" value="1"/>
</dbReference>
<dbReference type="RefSeq" id="WP_266477963.1">
    <property type="nucleotide sequence ID" value="NZ_CP109208.1"/>
</dbReference>
<comment type="similarity">
    <text evidence="1">Belongs to the DprA/Smf family.</text>
</comment>
<dbReference type="PANTHER" id="PTHR43022">
    <property type="entry name" value="PROTEIN SMF"/>
    <property type="match status" value="1"/>
</dbReference>
<dbReference type="EMBL" id="CP109208">
    <property type="protein sequence ID" value="WUU58386.1"/>
    <property type="molecule type" value="Genomic_DNA"/>
</dbReference>
<name>A0ABZ1YI69_9ACTN</name>
<dbReference type="Gene3D" id="3.40.50.450">
    <property type="match status" value="1"/>
</dbReference>
<gene>
    <name evidence="3" type="ORF">OIE82_34990</name>
</gene>